<dbReference type="InterPro" id="IPR026960">
    <property type="entry name" value="RVT-Znf"/>
</dbReference>
<dbReference type="EMBL" id="JARKNE010000005">
    <property type="protein sequence ID" value="KAK5834005.1"/>
    <property type="molecule type" value="Genomic_DNA"/>
</dbReference>
<sequence>MDVFFRPIPDGCYSMKSGYHLATDLYTNLSHFREDSPWLWLWSGHVLPKVKEFAWRCMKNYVPTKVRLIDKHINVSDASPHCGGVKSLDHTLLLCPIVQAVWQQTNGLHMGASLHTDGSK</sequence>
<keyword evidence="3" id="KW-1185">Reference proteome</keyword>
<name>A0ABR0Q4D4_GOSAR</name>
<organism evidence="2 3">
    <name type="scientific">Gossypium arboreum</name>
    <name type="common">Tree cotton</name>
    <name type="synonym">Gossypium nanking</name>
    <dbReference type="NCBI Taxonomy" id="29729"/>
    <lineage>
        <taxon>Eukaryota</taxon>
        <taxon>Viridiplantae</taxon>
        <taxon>Streptophyta</taxon>
        <taxon>Embryophyta</taxon>
        <taxon>Tracheophyta</taxon>
        <taxon>Spermatophyta</taxon>
        <taxon>Magnoliopsida</taxon>
        <taxon>eudicotyledons</taxon>
        <taxon>Gunneridae</taxon>
        <taxon>Pentapetalae</taxon>
        <taxon>rosids</taxon>
        <taxon>malvids</taxon>
        <taxon>Malvales</taxon>
        <taxon>Malvaceae</taxon>
        <taxon>Malvoideae</taxon>
        <taxon>Gossypium</taxon>
    </lineage>
</organism>
<reference evidence="2 3" key="1">
    <citation type="submission" date="2023-03" db="EMBL/GenBank/DDBJ databases">
        <title>WGS of Gossypium arboreum.</title>
        <authorList>
            <person name="Yu D."/>
        </authorList>
    </citation>
    <scope>NUCLEOTIDE SEQUENCE [LARGE SCALE GENOMIC DNA]</scope>
    <source>
        <tissue evidence="2">Leaf</tissue>
    </source>
</reference>
<protein>
    <recommendedName>
        <fullName evidence="1">Reverse transcriptase zinc-binding domain-containing protein</fullName>
    </recommendedName>
</protein>
<evidence type="ECO:0000313" key="3">
    <source>
        <dbReference type="Proteomes" id="UP001358586"/>
    </source>
</evidence>
<dbReference type="Proteomes" id="UP001358586">
    <property type="component" value="Chromosome 5"/>
</dbReference>
<feature type="domain" description="Reverse transcriptase zinc-binding" evidence="1">
    <location>
        <begin position="13"/>
        <end position="102"/>
    </location>
</feature>
<comment type="caution">
    <text evidence="2">The sequence shown here is derived from an EMBL/GenBank/DDBJ whole genome shotgun (WGS) entry which is preliminary data.</text>
</comment>
<proteinExistence type="predicted"/>
<evidence type="ECO:0000259" key="1">
    <source>
        <dbReference type="Pfam" id="PF13966"/>
    </source>
</evidence>
<dbReference type="Pfam" id="PF13966">
    <property type="entry name" value="zf-RVT"/>
    <property type="match status" value="1"/>
</dbReference>
<gene>
    <name evidence="2" type="ORF">PVK06_017874</name>
</gene>
<evidence type="ECO:0000313" key="2">
    <source>
        <dbReference type="EMBL" id="KAK5834005.1"/>
    </source>
</evidence>
<accession>A0ABR0Q4D4</accession>